<evidence type="ECO:0000256" key="6">
    <source>
        <dbReference type="ARBA" id="ARBA00022840"/>
    </source>
</evidence>
<evidence type="ECO:0000313" key="9">
    <source>
        <dbReference type="Proteomes" id="UP001188597"/>
    </source>
</evidence>
<dbReference type="EMBL" id="JAVXUP010000343">
    <property type="protein sequence ID" value="KAK3030339.1"/>
    <property type="molecule type" value="Genomic_DNA"/>
</dbReference>
<gene>
    <name evidence="8" type="ORF">RJ639_038972</name>
</gene>
<name>A0AA88WNX3_9ASTE</name>
<dbReference type="GO" id="GO:0005524">
    <property type="term" value="F:ATP binding"/>
    <property type="evidence" value="ECO:0007669"/>
    <property type="project" value="UniProtKB-KW"/>
</dbReference>
<dbReference type="PANTHER" id="PTHR45800:SF21">
    <property type="entry name" value="PHOSPHATIDYLINOSITOL 4-KINASE GAMMA 8"/>
    <property type="match status" value="1"/>
</dbReference>
<dbReference type="Proteomes" id="UP001188597">
    <property type="component" value="Unassembled WGS sequence"/>
</dbReference>
<dbReference type="InterPro" id="IPR044571">
    <property type="entry name" value="P4KG1-8"/>
</dbReference>
<evidence type="ECO:0000313" key="8">
    <source>
        <dbReference type="EMBL" id="KAK3030339.1"/>
    </source>
</evidence>
<evidence type="ECO:0000259" key="7">
    <source>
        <dbReference type="PROSITE" id="PS50290"/>
    </source>
</evidence>
<keyword evidence="3" id="KW-0808">Transferase</keyword>
<dbReference type="GO" id="GO:0004430">
    <property type="term" value="F:1-phosphatidylinositol 4-kinase activity"/>
    <property type="evidence" value="ECO:0007669"/>
    <property type="project" value="UniProtKB-EC"/>
</dbReference>
<comment type="caution">
    <text evidence="8">The sequence shown here is derived from an EMBL/GenBank/DDBJ whole genome shotgun (WGS) entry which is preliminary data.</text>
</comment>
<dbReference type="PANTHER" id="PTHR45800">
    <property type="entry name" value="PHOSPHATIDYLINOSITOL 4-KINASE GAMMA"/>
    <property type="match status" value="1"/>
</dbReference>
<keyword evidence="5" id="KW-0418">Kinase</keyword>
<dbReference type="Pfam" id="PF00454">
    <property type="entry name" value="PI3_PI4_kinase"/>
    <property type="match status" value="1"/>
</dbReference>
<evidence type="ECO:0000256" key="2">
    <source>
        <dbReference type="ARBA" id="ARBA00012169"/>
    </source>
</evidence>
<evidence type="ECO:0000256" key="4">
    <source>
        <dbReference type="ARBA" id="ARBA00022741"/>
    </source>
</evidence>
<comment type="similarity">
    <text evidence="1">Belongs to the PI3/PI4-kinase family. Type II PI4K subfamily.</text>
</comment>
<dbReference type="InterPro" id="IPR000403">
    <property type="entry name" value="PI3/4_kinase_cat_dom"/>
</dbReference>
<sequence>MMAVAINQHNGFKPFVRPPRCKLQSYSHLDTRLDFTQPNLSNSCKNAFEIPNFHRSFSTPCLSLATTMDEDLDHNPRIEIVGGHGAPRVRALVVEVAIALASGVNVEPVSSGLGGAYFLRESLVAPTNYKIASLQRFIDHDSDAGDLGPSGFSVASIHRIGILDIRLLNLDRHAGNILVKRGHENYAVGAVELVPIDHGLCLPESLDDPYFEWQHWPQASIPFSESEDEYISNLDPYKDAELLRTQLPSIRESSIRILVLCTVFLKRAAAAGLCLADIAEMMTREFCGGEENWSALESLCVNAKASFASKESTNKGRVYSDHDEEEGEMFQFDSDSEDSSNQVLAIPQLLQGPPLVGKPPKLPRYSSVRSMSHLDDVVLPLSNDDHSLSNVVEVDSDDDDSSSDDNQKAGLFLRTLSFSGHKYKIDSEDISFKDMNEEEWELFLVSFEELLPEAFEGRKSMGLLKQRLGTSCEF</sequence>
<evidence type="ECO:0000256" key="5">
    <source>
        <dbReference type="ARBA" id="ARBA00022777"/>
    </source>
</evidence>
<reference evidence="8" key="1">
    <citation type="submission" date="2022-12" db="EMBL/GenBank/DDBJ databases">
        <title>Draft genome assemblies for two species of Escallonia (Escalloniales).</title>
        <authorList>
            <person name="Chanderbali A."/>
            <person name="Dervinis C."/>
            <person name="Anghel I."/>
            <person name="Soltis D."/>
            <person name="Soltis P."/>
            <person name="Zapata F."/>
        </authorList>
    </citation>
    <scope>NUCLEOTIDE SEQUENCE</scope>
    <source>
        <strain evidence="8">UCBG64.0493</strain>
        <tissue evidence="8">Leaf</tissue>
    </source>
</reference>
<dbReference type="EC" id="2.7.1.67" evidence="2"/>
<proteinExistence type="inferred from homology"/>
<dbReference type="AlphaFoldDB" id="A0AA88WNX3"/>
<evidence type="ECO:0000256" key="3">
    <source>
        <dbReference type="ARBA" id="ARBA00022679"/>
    </source>
</evidence>
<organism evidence="8 9">
    <name type="scientific">Escallonia herrerae</name>
    <dbReference type="NCBI Taxonomy" id="1293975"/>
    <lineage>
        <taxon>Eukaryota</taxon>
        <taxon>Viridiplantae</taxon>
        <taxon>Streptophyta</taxon>
        <taxon>Embryophyta</taxon>
        <taxon>Tracheophyta</taxon>
        <taxon>Spermatophyta</taxon>
        <taxon>Magnoliopsida</taxon>
        <taxon>eudicotyledons</taxon>
        <taxon>Gunneridae</taxon>
        <taxon>Pentapetalae</taxon>
        <taxon>asterids</taxon>
        <taxon>campanulids</taxon>
        <taxon>Escalloniales</taxon>
        <taxon>Escalloniaceae</taxon>
        <taxon>Escallonia</taxon>
    </lineage>
</organism>
<dbReference type="PROSITE" id="PS50290">
    <property type="entry name" value="PI3_4_KINASE_3"/>
    <property type="match status" value="1"/>
</dbReference>
<keyword evidence="9" id="KW-1185">Reference proteome</keyword>
<accession>A0AA88WNX3</accession>
<keyword evidence="4" id="KW-0547">Nucleotide-binding</keyword>
<keyword evidence="6" id="KW-0067">ATP-binding</keyword>
<evidence type="ECO:0000256" key="1">
    <source>
        <dbReference type="ARBA" id="ARBA00008941"/>
    </source>
</evidence>
<feature type="domain" description="PI3K/PI4K catalytic" evidence="7">
    <location>
        <begin position="1"/>
        <end position="315"/>
    </location>
</feature>
<protein>
    <recommendedName>
        <fullName evidence="2">1-phosphatidylinositol 4-kinase</fullName>
        <ecNumber evidence="2">2.7.1.67</ecNumber>
    </recommendedName>
</protein>